<comment type="caution">
    <text evidence="2">The sequence shown here is derived from an EMBL/GenBank/DDBJ whole genome shotgun (WGS) entry which is preliminary data.</text>
</comment>
<dbReference type="InterPro" id="IPR017451">
    <property type="entry name" value="F-box-assoc_interact_dom"/>
</dbReference>
<proteinExistence type="predicted"/>
<dbReference type="CDD" id="cd22157">
    <property type="entry name" value="F-box_AtFBW1-like"/>
    <property type="match status" value="1"/>
</dbReference>
<dbReference type="NCBIfam" id="TIGR01640">
    <property type="entry name" value="F_box_assoc_1"/>
    <property type="match status" value="1"/>
</dbReference>
<protein>
    <recommendedName>
        <fullName evidence="1">F-box domain-containing protein</fullName>
    </recommendedName>
</protein>
<gene>
    <name evidence="2" type="ORF">DY000_02049789</name>
</gene>
<dbReference type="InterPro" id="IPR001810">
    <property type="entry name" value="F-box_dom"/>
</dbReference>
<dbReference type="SMART" id="SM00256">
    <property type="entry name" value="FBOX"/>
    <property type="match status" value="1"/>
</dbReference>
<dbReference type="Proteomes" id="UP000266723">
    <property type="component" value="Unassembled WGS sequence"/>
</dbReference>
<dbReference type="SUPFAM" id="SSF81383">
    <property type="entry name" value="F-box domain"/>
    <property type="match status" value="1"/>
</dbReference>
<organism evidence="2 3">
    <name type="scientific">Brassica cretica</name>
    <name type="common">Mustard</name>
    <dbReference type="NCBI Taxonomy" id="69181"/>
    <lineage>
        <taxon>Eukaryota</taxon>
        <taxon>Viridiplantae</taxon>
        <taxon>Streptophyta</taxon>
        <taxon>Embryophyta</taxon>
        <taxon>Tracheophyta</taxon>
        <taxon>Spermatophyta</taxon>
        <taxon>Magnoliopsida</taxon>
        <taxon>eudicotyledons</taxon>
        <taxon>Gunneridae</taxon>
        <taxon>Pentapetalae</taxon>
        <taxon>rosids</taxon>
        <taxon>malvids</taxon>
        <taxon>Brassicales</taxon>
        <taxon>Brassicaceae</taxon>
        <taxon>Brassiceae</taxon>
        <taxon>Brassica</taxon>
    </lineage>
</organism>
<dbReference type="PANTHER" id="PTHR31111">
    <property type="entry name" value="BNAA05G37150D PROTEIN-RELATED"/>
    <property type="match status" value="1"/>
</dbReference>
<keyword evidence="3" id="KW-1185">Reference proteome</keyword>
<name>A0ABQ7ENK5_BRACR</name>
<dbReference type="InterPro" id="IPR036047">
    <property type="entry name" value="F-box-like_dom_sf"/>
</dbReference>
<dbReference type="InterPro" id="IPR011043">
    <property type="entry name" value="Gal_Oxase/kelch_b-propeller"/>
</dbReference>
<evidence type="ECO:0000313" key="2">
    <source>
        <dbReference type="EMBL" id="KAF3605323.1"/>
    </source>
</evidence>
<dbReference type="Pfam" id="PF08268">
    <property type="entry name" value="FBA_3"/>
    <property type="match status" value="1"/>
</dbReference>
<evidence type="ECO:0000313" key="3">
    <source>
        <dbReference type="Proteomes" id="UP000266723"/>
    </source>
</evidence>
<accession>A0ABQ7ENK5</accession>
<dbReference type="EMBL" id="QGKV02000297">
    <property type="protein sequence ID" value="KAF3605323.1"/>
    <property type="molecule type" value="Genomic_DNA"/>
</dbReference>
<dbReference type="Pfam" id="PF00646">
    <property type="entry name" value="F-box"/>
    <property type="match status" value="1"/>
</dbReference>
<dbReference type="SUPFAM" id="SSF50965">
    <property type="entry name" value="Galactose oxidase, central domain"/>
    <property type="match status" value="1"/>
</dbReference>
<sequence>MEQLSTLGSFLPRDLTSEILLRLPAKSVGRFRCVSKLWLSITTDPCFIKSFGTTRPSLLLCSIQGHNMFVTPSTIRSYSSSQPIYPYPMKVLGEHCYFSHMDSVQGLICIVDVDSLKPLVWNPTMGQLLVLPKPKLSSRHMNVFLGYDPVQGQESWRTVKTNIEHSVAFASGRCIMGVIYYLAFKSEGYDAVVMSFDVRSEIFHMIELPSSIHWDSLITYKGRLACIDANNDKRLWSLEDATDKHKWSFQDFLSPLYKMFELQGSTHAGEFIYVPFNKSPYIELYDPVGNSWRRLEFEGISDDEFGHTKAFTNHTESLTPFHELISEKWRNNNLSFSATDTIGFSAIGYKYLNIDDCWVYIRQILRGPQGGCSVQGRKLKSHLAAPTVLLLTTVKPKIIGGERTFLYSPDNYTFDCLLHAHDVRESGA</sequence>
<feature type="domain" description="F-box" evidence="1">
    <location>
        <begin position="11"/>
        <end position="50"/>
    </location>
</feature>
<dbReference type="Gene3D" id="1.20.1280.50">
    <property type="match status" value="1"/>
</dbReference>
<evidence type="ECO:0000259" key="1">
    <source>
        <dbReference type="SMART" id="SM00256"/>
    </source>
</evidence>
<reference evidence="2 3" key="1">
    <citation type="journal article" date="2020" name="BMC Genomics">
        <title>Intraspecific diversification of the crop wild relative Brassica cretica Lam. using demographic model selection.</title>
        <authorList>
            <person name="Kioukis A."/>
            <person name="Michalopoulou V.A."/>
            <person name="Briers L."/>
            <person name="Pirintsos S."/>
            <person name="Studholme D.J."/>
            <person name="Pavlidis P."/>
            <person name="Sarris P.F."/>
        </authorList>
    </citation>
    <scope>NUCLEOTIDE SEQUENCE [LARGE SCALE GENOMIC DNA]</scope>
    <source>
        <strain evidence="3">cv. PFS-1207/04</strain>
    </source>
</reference>
<dbReference type="PANTHER" id="PTHR31111:SF119">
    <property type="entry name" value="F-BOX DOMAIN-CONTAINING PROTEIN"/>
    <property type="match status" value="1"/>
</dbReference>
<dbReference type="InterPro" id="IPR013187">
    <property type="entry name" value="F-box-assoc_dom_typ3"/>
</dbReference>